<comment type="subcellular location">
    <subcellularLocation>
        <location evidence="6">Cell membrane</location>
        <topology evidence="6">Multi-pass membrane protein</topology>
    </subcellularLocation>
    <subcellularLocation>
        <location evidence="1">Membrane</location>
    </subcellularLocation>
</comment>
<feature type="transmembrane region" description="Helical" evidence="6">
    <location>
        <begin position="245"/>
        <end position="264"/>
    </location>
</feature>
<keyword evidence="4 6" id="KW-1133">Transmembrane helix</keyword>
<comment type="caution">
    <text evidence="8">The sequence shown here is derived from an EMBL/GenBank/DDBJ whole genome shotgun (WGS) entry which is preliminary data.</text>
</comment>
<evidence type="ECO:0000256" key="3">
    <source>
        <dbReference type="ARBA" id="ARBA00022692"/>
    </source>
</evidence>
<dbReference type="InterPro" id="IPR045214">
    <property type="entry name" value="Surf1/Surf4"/>
</dbReference>
<dbReference type="EMBL" id="BAAANO010000035">
    <property type="protein sequence ID" value="GAA2014899.1"/>
    <property type="molecule type" value="Genomic_DNA"/>
</dbReference>
<evidence type="ECO:0000256" key="5">
    <source>
        <dbReference type="ARBA" id="ARBA00023136"/>
    </source>
</evidence>
<organism evidence="8 9">
    <name type="scientific">Brevibacterium samyangense</name>
    <dbReference type="NCBI Taxonomy" id="366888"/>
    <lineage>
        <taxon>Bacteria</taxon>
        <taxon>Bacillati</taxon>
        <taxon>Actinomycetota</taxon>
        <taxon>Actinomycetes</taxon>
        <taxon>Micrococcales</taxon>
        <taxon>Brevibacteriaceae</taxon>
        <taxon>Brevibacterium</taxon>
    </lineage>
</organism>
<evidence type="ECO:0000313" key="9">
    <source>
        <dbReference type="Proteomes" id="UP001500755"/>
    </source>
</evidence>
<evidence type="ECO:0000313" key="8">
    <source>
        <dbReference type="EMBL" id="GAA2014899.1"/>
    </source>
</evidence>
<evidence type="ECO:0000256" key="6">
    <source>
        <dbReference type="RuleBase" id="RU363076"/>
    </source>
</evidence>
<proteinExistence type="inferred from homology"/>
<name>A0ABN2TMT5_9MICO</name>
<accession>A0ABN2TMT5</accession>
<dbReference type="Pfam" id="PF02104">
    <property type="entry name" value="SURF1"/>
    <property type="match status" value="1"/>
</dbReference>
<keyword evidence="6" id="KW-1003">Cell membrane</keyword>
<feature type="transmembrane region" description="Helical" evidence="6">
    <location>
        <begin position="36"/>
        <end position="56"/>
    </location>
</feature>
<protein>
    <recommendedName>
        <fullName evidence="6">SURF1-like protein</fullName>
    </recommendedName>
</protein>
<dbReference type="CDD" id="cd06662">
    <property type="entry name" value="SURF1"/>
    <property type="match status" value="1"/>
</dbReference>
<evidence type="ECO:0000256" key="2">
    <source>
        <dbReference type="ARBA" id="ARBA00007165"/>
    </source>
</evidence>
<gene>
    <name evidence="8" type="ORF">GCM10009755_28330</name>
</gene>
<feature type="compositionally biased region" description="Acidic residues" evidence="7">
    <location>
        <begin position="353"/>
        <end position="362"/>
    </location>
</feature>
<dbReference type="Proteomes" id="UP001500755">
    <property type="component" value="Unassembled WGS sequence"/>
</dbReference>
<keyword evidence="3 6" id="KW-0812">Transmembrane</keyword>
<feature type="region of interest" description="Disordered" evidence="7">
    <location>
        <begin position="1"/>
        <end position="24"/>
    </location>
</feature>
<keyword evidence="5 6" id="KW-0472">Membrane</keyword>
<dbReference type="PANTHER" id="PTHR23427:SF2">
    <property type="entry name" value="SURFEIT LOCUS PROTEIN 1"/>
    <property type="match status" value="1"/>
</dbReference>
<dbReference type="InterPro" id="IPR002994">
    <property type="entry name" value="Surf1/Shy1"/>
</dbReference>
<reference evidence="8 9" key="1">
    <citation type="journal article" date="2019" name="Int. J. Syst. Evol. Microbiol.">
        <title>The Global Catalogue of Microorganisms (GCM) 10K type strain sequencing project: providing services to taxonomists for standard genome sequencing and annotation.</title>
        <authorList>
            <consortium name="The Broad Institute Genomics Platform"/>
            <consortium name="The Broad Institute Genome Sequencing Center for Infectious Disease"/>
            <person name="Wu L."/>
            <person name="Ma J."/>
        </authorList>
    </citation>
    <scope>NUCLEOTIDE SEQUENCE [LARGE SCALE GENOMIC DNA]</scope>
    <source>
        <strain evidence="8 9">JCM 14546</strain>
    </source>
</reference>
<keyword evidence="9" id="KW-1185">Reference proteome</keyword>
<dbReference type="PROSITE" id="PS50895">
    <property type="entry name" value="SURF1"/>
    <property type="match status" value="1"/>
</dbReference>
<feature type="region of interest" description="Disordered" evidence="7">
    <location>
        <begin position="307"/>
        <end position="362"/>
    </location>
</feature>
<evidence type="ECO:0000256" key="1">
    <source>
        <dbReference type="ARBA" id="ARBA00004370"/>
    </source>
</evidence>
<evidence type="ECO:0000256" key="4">
    <source>
        <dbReference type="ARBA" id="ARBA00022989"/>
    </source>
</evidence>
<feature type="compositionally biased region" description="Polar residues" evidence="7">
    <location>
        <begin position="14"/>
        <end position="24"/>
    </location>
</feature>
<dbReference type="PANTHER" id="PTHR23427">
    <property type="entry name" value="SURFEIT LOCUS PROTEIN"/>
    <property type="match status" value="1"/>
</dbReference>
<dbReference type="RefSeq" id="WP_344310772.1">
    <property type="nucleotide sequence ID" value="NZ_BAAANO010000035.1"/>
</dbReference>
<evidence type="ECO:0000256" key="7">
    <source>
        <dbReference type="SAM" id="MobiDB-lite"/>
    </source>
</evidence>
<sequence length="362" mass="38532">MQSSHSSRNRTSRKPTSTETAGTNSGSYSFLLSRRWLTYIAVAILAAVVCGVLSNWQNHRREQRDAEIARIEANYAGPTTELTALVPDTDSPLPEDDEWKRVSLTGTYDTADTVLARNRTNAGSAGYYVVVPFEVTSGDAAGTSIAVARGWIPTDSEGGTPAPDTIPAPPDGTTTVSLWVRPAQDGSKDDNPEGLIRAIDPTRIPGLADGYQHVYGELEAEDPAPAAALTPLPAPDTSPGSHLSYTFQWIVFGIMILGGVALAARRENRARVEEAAREEARIAAGGETPVQEYVVVDKAALGRGVGTKAGRYGGTSPARVQRVASDASGEHSGAHSGRSAQDRARGRRKASYDEDAFLDEQL</sequence>
<comment type="similarity">
    <text evidence="2 6">Belongs to the SURF1 family.</text>
</comment>